<organism evidence="3 4">
    <name type="scientific">Eucalyptus globulus</name>
    <name type="common">Tasmanian blue gum</name>
    <dbReference type="NCBI Taxonomy" id="34317"/>
    <lineage>
        <taxon>Eukaryota</taxon>
        <taxon>Viridiplantae</taxon>
        <taxon>Streptophyta</taxon>
        <taxon>Embryophyta</taxon>
        <taxon>Tracheophyta</taxon>
        <taxon>Spermatophyta</taxon>
        <taxon>Magnoliopsida</taxon>
        <taxon>eudicotyledons</taxon>
        <taxon>Gunneridae</taxon>
        <taxon>Pentapetalae</taxon>
        <taxon>rosids</taxon>
        <taxon>malvids</taxon>
        <taxon>Myrtales</taxon>
        <taxon>Myrtaceae</taxon>
        <taxon>Myrtoideae</taxon>
        <taxon>Eucalypteae</taxon>
        <taxon>Eucalyptus</taxon>
    </lineage>
</organism>
<comment type="caution">
    <text evidence="3">The sequence shown here is derived from an EMBL/GenBank/DDBJ whole genome shotgun (WGS) entry which is preliminary data.</text>
</comment>
<protein>
    <recommendedName>
        <fullName evidence="2">NB-ARC domain-containing protein</fullName>
    </recommendedName>
</protein>
<gene>
    <name evidence="3" type="ORF">ACJRO7_023150</name>
</gene>
<dbReference type="AlphaFoldDB" id="A0ABD3K4D1"/>
<accession>A0ABD3K4D1</accession>
<sequence length="307" mass="34976">MSTNFWDSSKYLESCLRVGNLSRVQAKMGPLEMNMSMVSAKKADISIQLEHEERRPGKKRKREVDVWMQRAGSLEDRVHKLGRKVQETPFLLRFMLADQVRGLATELDKLHEKGRFDHGLTLDVKPARGYELQPGELVGQASQTKRDEIWDGLMKEEVLHVGVWGQAEAGKTFLAKHIHDRIVRDCPRFDGACLVNVSQEGTVGTIQTDIAKYLELDLTGVSAVYWGARLRKALQGRRLLLILDDVWKSYSLEELGIALERNGCKLIVTSRSKEVCKQMNCHELVHIPTPPEEIPQGFEEEEEEEEV</sequence>
<keyword evidence="1" id="KW-0611">Plant defense</keyword>
<name>A0ABD3K4D1_EUCGL</name>
<dbReference type="PANTHER" id="PTHR33463">
    <property type="entry name" value="NB-ARC DOMAIN-CONTAINING PROTEIN-RELATED"/>
    <property type="match status" value="1"/>
</dbReference>
<dbReference type="InterPro" id="IPR050905">
    <property type="entry name" value="Plant_NBS-LRR"/>
</dbReference>
<dbReference type="PRINTS" id="PR00364">
    <property type="entry name" value="DISEASERSIST"/>
</dbReference>
<dbReference type="SUPFAM" id="SSF52540">
    <property type="entry name" value="P-loop containing nucleoside triphosphate hydrolases"/>
    <property type="match status" value="1"/>
</dbReference>
<dbReference type="InterPro" id="IPR027417">
    <property type="entry name" value="P-loop_NTPase"/>
</dbReference>
<dbReference type="Pfam" id="PF00931">
    <property type="entry name" value="NB-ARC"/>
    <property type="match status" value="1"/>
</dbReference>
<dbReference type="EMBL" id="JBJKBG010000006">
    <property type="protein sequence ID" value="KAL3733736.1"/>
    <property type="molecule type" value="Genomic_DNA"/>
</dbReference>
<proteinExistence type="predicted"/>
<dbReference type="Proteomes" id="UP001634007">
    <property type="component" value="Unassembled WGS sequence"/>
</dbReference>
<evidence type="ECO:0000256" key="1">
    <source>
        <dbReference type="ARBA" id="ARBA00022821"/>
    </source>
</evidence>
<dbReference type="InterPro" id="IPR002182">
    <property type="entry name" value="NB-ARC"/>
</dbReference>
<feature type="domain" description="NB-ARC" evidence="2">
    <location>
        <begin position="144"/>
        <end position="283"/>
    </location>
</feature>
<keyword evidence="4" id="KW-1185">Reference proteome</keyword>
<dbReference type="FunFam" id="3.40.50.300:FF:001091">
    <property type="entry name" value="Probable disease resistance protein At1g61300"/>
    <property type="match status" value="1"/>
</dbReference>
<dbReference type="PANTHER" id="PTHR33463:SF209">
    <property type="entry name" value="DISEASE RESISTANCE PROTEIN RPS2-LIKE"/>
    <property type="match status" value="1"/>
</dbReference>
<evidence type="ECO:0000313" key="4">
    <source>
        <dbReference type="Proteomes" id="UP001634007"/>
    </source>
</evidence>
<evidence type="ECO:0000313" key="3">
    <source>
        <dbReference type="EMBL" id="KAL3733737.1"/>
    </source>
</evidence>
<reference evidence="3 4" key="1">
    <citation type="submission" date="2024-11" db="EMBL/GenBank/DDBJ databases">
        <title>Chromosome-level genome assembly of Eucalyptus globulus Labill. provides insights into its genome evolution.</title>
        <authorList>
            <person name="Li X."/>
        </authorList>
    </citation>
    <scope>NUCLEOTIDE SEQUENCE [LARGE SCALE GENOMIC DNA]</scope>
    <source>
        <strain evidence="3">CL2024</strain>
        <tissue evidence="3">Fresh tender leaves</tissue>
    </source>
</reference>
<dbReference type="EMBL" id="JBJKBG010000006">
    <property type="protein sequence ID" value="KAL3733737.1"/>
    <property type="molecule type" value="Genomic_DNA"/>
</dbReference>
<dbReference type="GO" id="GO:0006952">
    <property type="term" value="P:defense response"/>
    <property type="evidence" value="ECO:0007669"/>
    <property type="project" value="UniProtKB-KW"/>
</dbReference>
<evidence type="ECO:0000259" key="2">
    <source>
        <dbReference type="Pfam" id="PF00931"/>
    </source>
</evidence>
<dbReference type="Gene3D" id="3.40.50.300">
    <property type="entry name" value="P-loop containing nucleotide triphosphate hydrolases"/>
    <property type="match status" value="1"/>
</dbReference>